<dbReference type="KEGG" id="stai:STAIW_v1c04590"/>
<dbReference type="AlphaFoldDB" id="S5MGY2"/>
<accession>S5MGY2</accession>
<reference evidence="2 3" key="1">
    <citation type="journal article" date="2013" name="Genome Biol. Evol.">
        <title>Comparison of metabolic capacities and inference of gene content evolution in mosquito-associated Spiroplasma diminutum and S. taiwanense.</title>
        <authorList>
            <person name="Lo W.S."/>
            <person name="Ku C."/>
            <person name="Chen L.L."/>
            <person name="Chang T.H."/>
            <person name="Kuo C.H."/>
        </authorList>
    </citation>
    <scope>NUCLEOTIDE SEQUENCE [LARGE SCALE GENOMIC DNA]</scope>
    <source>
        <strain evidence="2">CT-1</strain>
    </source>
</reference>
<protein>
    <recommendedName>
        <fullName evidence="1">Endonuclease GajA/Old nuclease/RecF-like AAA domain-containing protein</fullName>
    </recommendedName>
</protein>
<organism evidence="2 3">
    <name type="scientific">Spiroplasma taiwanense CT-1</name>
    <dbReference type="NCBI Taxonomy" id="1276220"/>
    <lineage>
        <taxon>Bacteria</taxon>
        <taxon>Bacillati</taxon>
        <taxon>Mycoplasmatota</taxon>
        <taxon>Mollicutes</taxon>
        <taxon>Entomoplasmatales</taxon>
        <taxon>Spiroplasmataceae</taxon>
        <taxon>Spiroplasma</taxon>
    </lineage>
</organism>
<dbReference type="OrthoDB" id="3322489at2"/>
<dbReference type="InterPro" id="IPR041685">
    <property type="entry name" value="AAA_GajA/Old/RecF-like"/>
</dbReference>
<evidence type="ECO:0000313" key="3">
    <source>
        <dbReference type="Proteomes" id="UP000014984"/>
    </source>
</evidence>
<dbReference type="STRING" id="1276220.STAIW_v1c04590"/>
<dbReference type="SUPFAM" id="SSF52540">
    <property type="entry name" value="P-loop containing nucleoside triphosphate hydrolases"/>
    <property type="match status" value="1"/>
</dbReference>
<dbReference type="PATRIC" id="fig|1276220.3.peg.464"/>
<dbReference type="GO" id="GO:0006302">
    <property type="term" value="P:double-strand break repair"/>
    <property type="evidence" value="ECO:0007669"/>
    <property type="project" value="TreeGrafter"/>
</dbReference>
<dbReference type="Proteomes" id="UP000014984">
    <property type="component" value="Chromosome"/>
</dbReference>
<dbReference type="RefSeq" id="WP_020834244.1">
    <property type="nucleotide sequence ID" value="NC_021846.1"/>
</dbReference>
<evidence type="ECO:0000313" key="2">
    <source>
        <dbReference type="EMBL" id="AGR41105.1"/>
    </source>
</evidence>
<dbReference type="PANTHER" id="PTHR32182">
    <property type="entry name" value="DNA REPLICATION AND REPAIR PROTEIN RECF"/>
    <property type="match status" value="1"/>
</dbReference>
<dbReference type="EMBL" id="CP005074">
    <property type="protein sequence ID" value="AGR41105.1"/>
    <property type="molecule type" value="Genomic_DNA"/>
</dbReference>
<proteinExistence type="predicted"/>
<dbReference type="HOGENOM" id="CLU_469209_0_0_14"/>
<name>S5MGY2_9MOLU</name>
<evidence type="ECO:0000259" key="1">
    <source>
        <dbReference type="Pfam" id="PF13175"/>
    </source>
</evidence>
<dbReference type="PANTHER" id="PTHR32182:SF22">
    <property type="entry name" value="ATP-DEPENDENT ENDONUCLEASE, OLD FAMILY-RELATED"/>
    <property type="match status" value="1"/>
</dbReference>
<dbReference type="GO" id="GO:0000731">
    <property type="term" value="P:DNA synthesis involved in DNA repair"/>
    <property type="evidence" value="ECO:0007669"/>
    <property type="project" value="TreeGrafter"/>
</dbReference>
<dbReference type="InterPro" id="IPR027417">
    <property type="entry name" value="P-loop_NTPase"/>
</dbReference>
<sequence length="581" mass="68332">MKIKFWIQDFRSIVELTEIEFDFNKPSHIFGLNNSGKSNLFSAISWFFGKLGNKENIYTFLTEDGILKFEGDYLKYKLNHLPTVRAKLPMNGFKIKGKFERVNNIIKDYELNISFKNGFSFEATKKETKGYIDIFYNNFENYETDISKLFNEGYKKFESFWPQNFFTEVISNETSTFIPNLNNSNWIEKLKNYKKEKLVKEIKEKMINLYDLLYELYNVLKNDRKGFIDIEWTCDYISNLETENKVLSKFYLDDFFNGTLDENSKTLKRILKSLNDDNNIEELLEKYYKTNVETVKDQTLKTGYKSSFVKLFNKSYSKIFSNMAMSKVPICDIDQNTLTILINEIENNGDEIIYGTPEPEEQSSGYKAIIWFLIMFISSIKSSDFNLILLDEPDKNLHYKLQKKLSHYMQTVSQDKNDWKTFIGIISHSPFMLLNFDHEIIYVTDVKKDGSTTLTKPNGNFDNILEESLTPIVTGSIYREWLNHYLKEYNNPELFYLILESDLYSKNIQDIETNIKKQYNELGINIKVVEKNYILNPLEIIAVKVEDSLQLHNILTTSFKGNTSKKILISTKFIEDILDIK</sequence>
<feature type="domain" description="Endonuclease GajA/Old nuclease/RecF-like AAA" evidence="1">
    <location>
        <begin position="1"/>
        <end position="432"/>
    </location>
</feature>
<keyword evidence="3" id="KW-1185">Reference proteome</keyword>
<dbReference type="Gene3D" id="3.40.50.300">
    <property type="entry name" value="P-loop containing nucleotide triphosphate hydrolases"/>
    <property type="match status" value="1"/>
</dbReference>
<dbReference type="Pfam" id="PF13175">
    <property type="entry name" value="AAA_15"/>
    <property type="match status" value="1"/>
</dbReference>
<gene>
    <name evidence="2" type="ORF">STAIW_v1c04590</name>
</gene>